<proteinExistence type="predicted"/>
<organism evidence="2 3">
    <name type="scientific">Wenxinia saemankumensis</name>
    <dbReference type="NCBI Taxonomy" id="1447782"/>
    <lineage>
        <taxon>Bacteria</taxon>
        <taxon>Pseudomonadati</taxon>
        <taxon>Pseudomonadota</taxon>
        <taxon>Alphaproteobacteria</taxon>
        <taxon>Rhodobacterales</taxon>
        <taxon>Roseobacteraceae</taxon>
        <taxon>Wenxinia</taxon>
    </lineage>
</organism>
<dbReference type="InterPro" id="IPR036927">
    <property type="entry name" value="Cyt_c_oxase-like_su1_sf"/>
</dbReference>
<dbReference type="EMBL" id="FQYO01000001">
    <property type="protein sequence ID" value="SHI38341.1"/>
    <property type="molecule type" value="Genomic_DNA"/>
</dbReference>
<feature type="transmembrane region" description="Helical" evidence="1">
    <location>
        <begin position="96"/>
        <end position="121"/>
    </location>
</feature>
<gene>
    <name evidence="2" type="ORF">SAMN05444417_0550</name>
</gene>
<dbReference type="RefSeq" id="WP_073326267.1">
    <property type="nucleotide sequence ID" value="NZ_FQYO01000001.1"/>
</dbReference>
<dbReference type="OrthoDB" id="9808748at2"/>
<sequence>MKDIAFRFFAAGAICVTIGMAWGIQMAASQNHMMVGAHAHLNLVGWVTLGLFGLYYRTTPAANASRLAGIHFVVAVAGVVLLVPGIALATSGGSEILAIVGSFVTIASMLTFLVVLFRYGFGAEGTVRPHRHAVRPAE</sequence>
<keyword evidence="1" id="KW-0472">Membrane</keyword>
<protein>
    <submittedName>
        <fullName evidence="2">Uncharacterized protein</fullName>
    </submittedName>
</protein>
<feature type="transmembrane region" description="Helical" evidence="1">
    <location>
        <begin position="68"/>
        <end position="90"/>
    </location>
</feature>
<dbReference type="Gene3D" id="1.20.210.10">
    <property type="entry name" value="Cytochrome c oxidase-like, subunit I domain"/>
    <property type="match status" value="1"/>
</dbReference>
<evidence type="ECO:0000256" key="1">
    <source>
        <dbReference type="SAM" id="Phobius"/>
    </source>
</evidence>
<dbReference type="Proteomes" id="UP000184292">
    <property type="component" value="Unassembled WGS sequence"/>
</dbReference>
<dbReference type="SUPFAM" id="SSF81442">
    <property type="entry name" value="Cytochrome c oxidase subunit I-like"/>
    <property type="match status" value="1"/>
</dbReference>
<accession>A0A1M6API2</accession>
<reference evidence="2 3" key="1">
    <citation type="submission" date="2016-11" db="EMBL/GenBank/DDBJ databases">
        <authorList>
            <person name="Jaros S."/>
            <person name="Januszkiewicz K."/>
            <person name="Wedrychowicz H."/>
        </authorList>
    </citation>
    <scope>NUCLEOTIDE SEQUENCE [LARGE SCALE GENOMIC DNA]</scope>
    <source>
        <strain evidence="2 3">DSM 100565</strain>
    </source>
</reference>
<evidence type="ECO:0000313" key="3">
    <source>
        <dbReference type="Proteomes" id="UP000184292"/>
    </source>
</evidence>
<evidence type="ECO:0000313" key="2">
    <source>
        <dbReference type="EMBL" id="SHI38341.1"/>
    </source>
</evidence>
<name>A0A1M6API2_9RHOB</name>
<keyword evidence="3" id="KW-1185">Reference proteome</keyword>
<keyword evidence="1" id="KW-1133">Transmembrane helix</keyword>
<dbReference type="STRING" id="1447782.SAMN05444417_0550"/>
<dbReference type="AlphaFoldDB" id="A0A1M6API2"/>
<keyword evidence="1" id="KW-0812">Transmembrane</keyword>
<feature type="transmembrane region" description="Helical" evidence="1">
    <location>
        <begin position="39"/>
        <end position="56"/>
    </location>
</feature>